<evidence type="ECO:0000313" key="2">
    <source>
        <dbReference type="Proteomes" id="UP000007735"/>
    </source>
</evidence>
<gene>
    <name evidence="1" type="ordered locus">SFHH103_00140</name>
</gene>
<proteinExistence type="predicted"/>
<protein>
    <submittedName>
        <fullName evidence="1">Uncharacterized protein</fullName>
    </submittedName>
</protein>
<reference evidence="1 2" key="1">
    <citation type="journal article" date="2012" name="J. Bacteriol.">
        <title>Genome sequence of the soybean symbiont Sinorhizobium fredii HH103.</title>
        <authorList>
            <person name="Weidner S."/>
            <person name="Becker A."/>
            <person name="Bonilla I."/>
            <person name="Jaenicke S."/>
            <person name="Lloret J."/>
            <person name="Margaret I."/>
            <person name="Puhler A."/>
            <person name="Ruiz-Sainz J.E."/>
            <person name="Schneiker-Bekel S."/>
            <person name="Szczepanowski R."/>
            <person name="Vinardell J.M."/>
            <person name="Zehner S."/>
            <person name="Gottfert M."/>
        </authorList>
    </citation>
    <scope>NUCLEOTIDE SEQUENCE [LARGE SCALE GENOMIC DNA]</scope>
    <source>
        <strain evidence="1 2">HH103</strain>
    </source>
</reference>
<dbReference type="STRING" id="1117943.SFHH103_00140"/>
<dbReference type="AlphaFoldDB" id="G9AA53"/>
<dbReference type="EMBL" id="HE616890">
    <property type="protein sequence ID" value="CCE94644.1"/>
    <property type="molecule type" value="Genomic_DNA"/>
</dbReference>
<organism evidence="1 2">
    <name type="scientific">Sinorhizobium fredii (strain HH103)</name>
    <dbReference type="NCBI Taxonomy" id="1117943"/>
    <lineage>
        <taxon>Bacteria</taxon>
        <taxon>Pseudomonadati</taxon>
        <taxon>Pseudomonadota</taxon>
        <taxon>Alphaproteobacteria</taxon>
        <taxon>Hyphomicrobiales</taxon>
        <taxon>Rhizobiaceae</taxon>
        <taxon>Sinorhizobium/Ensifer group</taxon>
        <taxon>Sinorhizobium</taxon>
    </lineage>
</organism>
<accession>G9AA53</accession>
<name>G9AA53_SINF1</name>
<dbReference type="HOGENOM" id="CLU_3065441_0_0_5"/>
<dbReference type="KEGG" id="sfh:SFHH103_00140"/>
<dbReference type="Proteomes" id="UP000007735">
    <property type="component" value="Chromosome"/>
</dbReference>
<sequence>MAVRINVSGWPPVLLRAHLRFDALEFDAHHARPSFRLALAARTTCLNSFRLNR</sequence>
<evidence type="ECO:0000313" key="1">
    <source>
        <dbReference type="EMBL" id="CCE94644.1"/>
    </source>
</evidence>